<evidence type="ECO:0000256" key="5">
    <source>
        <dbReference type="SAM" id="Phobius"/>
    </source>
</evidence>
<protein>
    <submittedName>
        <fullName evidence="7">O-antigen ligase domain-containing protein</fullName>
    </submittedName>
</protein>
<evidence type="ECO:0000256" key="4">
    <source>
        <dbReference type="ARBA" id="ARBA00023136"/>
    </source>
</evidence>
<evidence type="ECO:0000313" key="8">
    <source>
        <dbReference type="Proteomes" id="UP000286075"/>
    </source>
</evidence>
<feature type="transmembrane region" description="Helical" evidence="5">
    <location>
        <begin position="253"/>
        <end position="274"/>
    </location>
</feature>
<dbReference type="Proteomes" id="UP000286075">
    <property type="component" value="Unassembled WGS sequence"/>
</dbReference>
<sequence>MNQREYISPSFLLYSGLIIGLAAIAVCGILGSFVGICIIMVTPVILYYLIQTIRMPVIAFYGLFILNYFVIGIMRYTHTSGLSIFIDIGLFSVCFAAIIHSLLAQSLPWKNAFNFVTMGLSVWTIYCFLELLNPTALDEAWTSSRSIIYSGTMVSFIVSILISQYKYVKQLLFLLSILVLLASLKAIMQRFIGFDGTEKQWLAEGGSVTHIIASGTRYFSFFTDAGNFGSNMGFAGIVFGISSIYISEKKKRIYYVIVAVLAIYGMFLSGTRGAMAVPLGGLLLFCMLSKNLKLMLITGFIGIFIYLFFAHTNIGQSNSMIRRMRTSFRPTEDPSFNVRLENQKKLAVYLRERPFGEGLGLGGVEAQRYSERTTTLIPHDSTYVKIWMETGIVGLILYLALLVVSLLWACYIVMFRVKHNRLRGLLTAMLCGVFGLMISAYGNAFLNQFPTQIIVFTCLTIAINGHRIERYTTDNQTNK</sequence>
<keyword evidence="4 5" id="KW-0472">Membrane</keyword>
<proteinExistence type="predicted"/>
<feature type="transmembrane region" description="Helical" evidence="5">
    <location>
        <begin position="228"/>
        <end position="246"/>
    </location>
</feature>
<feature type="domain" description="O-antigen ligase-related" evidence="6">
    <location>
        <begin position="258"/>
        <end position="399"/>
    </location>
</feature>
<dbReference type="AlphaFoldDB" id="A0A413H6Z1"/>
<feature type="transmembrane region" description="Helical" evidence="5">
    <location>
        <begin position="17"/>
        <end position="50"/>
    </location>
</feature>
<dbReference type="EMBL" id="QSCF01000010">
    <property type="protein sequence ID" value="RGX79345.1"/>
    <property type="molecule type" value="Genomic_DNA"/>
</dbReference>
<keyword evidence="2 5" id="KW-0812">Transmembrane</keyword>
<keyword evidence="7" id="KW-0436">Ligase</keyword>
<evidence type="ECO:0000313" key="7">
    <source>
        <dbReference type="EMBL" id="RGX79345.1"/>
    </source>
</evidence>
<keyword evidence="3 5" id="KW-1133">Transmembrane helix</keyword>
<dbReference type="InterPro" id="IPR007016">
    <property type="entry name" value="O-antigen_ligase-rel_domated"/>
</dbReference>
<dbReference type="PANTHER" id="PTHR37422:SF17">
    <property type="entry name" value="O-ANTIGEN LIGASE"/>
    <property type="match status" value="1"/>
</dbReference>
<feature type="transmembrane region" description="Helical" evidence="5">
    <location>
        <begin position="294"/>
        <end position="315"/>
    </location>
</feature>
<feature type="transmembrane region" description="Helical" evidence="5">
    <location>
        <begin position="115"/>
        <end position="134"/>
    </location>
</feature>
<comment type="subcellular location">
    <subcellularLocation>
        <location evidence="1">Membrane</location>
        <topology evidence="1">Multi-pass membrane protein</topology>
    </subcellularLocation>
</comment>
<feature type="transmembrane region" description="Helical" evidence="5">
    <location>
        <begin position="82"/>
        <end position="103"/>
    </location>
</feature>
<dbReference type="GO" id="GO:0016020">
    <property type="term" value="C:membrane"/>
    <property type="evidence" value="ECO:0007669"/>
    <property type="project" value="UniProtKB-SubCell"/>
</dbReference>
<name>A0A413H6Z1_9BACE</name>
<evidence type="ECO:0000256" key="1">
    <source>
        <dbReference type="ARBA" id="ARBA00004141"/>
    </source>
</evidence>
<dbReference type="InterPro" id="IPR051533">
    <property type="entry name" value="WaaL-like"/>
</dbReference>
<comment type="caution">
    <text evidence="7">The sequence shown here is derived from an EMBL/GenBank/DDBJ whole genome shotgun (WGS) entry which is preliminary data.</text>
</comment>
<feature type="transmembrane region" description="Helical" evidence="5">
    <location>
        <begin position="172"/>
        <end position="192"/>
    </location>
</feature>
<dbReference type="OrthoDB" id="783093at2"/>
<dbReference type="RefSeq" id="WP_117987104.1">
    <property type="nucleotide sequence ID" value="NZ_CABMFG010000010.1"/>
</dbReference>
<feature type="transmembrane region" description="Helical" evidence="5">
    <location>
        <begin position="426"/>
        <end position="446"/>
    </location>
</feature>
<feature type="transmembrane region" description="Helical" evidence="5">
    <location>
        <begin position="146"/>
        <end position="165"/>
    </location>
</feature>
<evidence type="ECO:0000259" key="6">
    <source>
        <dbReference type="Pfam" id="PF04932"/>
    </source>
</evidence>
<evidence type="ECO:0000256" key="2">
    <source>
        <dbReference type="ARBA" id="ARBA00022692"/>
    </source>
</evidence>
<feature type="transmembrane region" description="Helical" evidence="5">
    <location>
        <begin position="57"/>
        <end position="76"/>
    </location>
</feature>
<dbReference type="PANTHER" id="PTHR37422">
    <property type="entry name" value="TEICHURONIC ACID BIOSYNTHESIS PROTEIN TUAE"/>
    <property type="match status" value="1"/>
</dbReference>
<dbReference type="Pfam" id="PF04932">
    <property type="entry name" value="Wzy_C"/>
    <property type="match status" value="1"/>
</dbReference>
<accession>A0A413H6Z1</accession>
<feature type="transmembrane region" description="Helical" evidence="5">
    <location>
        <begin position="395"/>
        <end position="414"/>
    </location>
</feature>
<gene>
    <name evidence="7" type="ORF">DXA68_07935</name>
</gene>
<organism evidence="7 8">
    <name type="scientific">Bacteroides stercorirosoris</name>
    <dbReference type="NCBI Taxonomy" id="871324"/>
    <lineage>
        <taxon>Bacteria</taxon>
        <taxon>Pseudomonadati</taxon>
        <taxon>Bacteroidota</taxon>
        <taxon>Bacteroidia</taxon>
        <taxon>Bacteroidales</taxon>
        <taxon>Bacteroidaceae</taxon>
        <taxon>Bacteroides</taxon>
    </lineage>
</organism>
<evidence type="ECO:0000256" key="3">
    <source>
        <dbReference type="ARBA" id="ARBA00022989"/>
    </source>
</evidence>
<reference evidence="7 8" key="1">
    <citation type="submission" date="2018-08" db="EMBL/GenBank/DDBJ databases">
        <title>A genome reference for cultivated species of the human gut microbiota.</title>
        <authorList>
            <person name="Zou Y."/>
            <person name="Xue W."/>
            <person name="Luo G."/>
        </authorList>
    </citation>
    <scope>NUCLEOTIDE SEQUENCE [LARGE SCALE GENOMIC DNA]</scope>
    <source>
        <strain evidence="7 8">OF03-9BH</strain>
    </source>
</reference>
<dbReference type="GO" id="GO:0016874">
    <property type="term" value="F:ligase activity"/>
    <property type="evidence" value="ECO:0007669"/>
    <property type="project" value="UniProtKB-KW"/>
</dbReference>